<reference evidence="1 2" key="1">
    <citation type="journal article" date="2022" name="Front. Microbiol.">
        <title>Identification and characterization of a novel class of self-sufficient cytochrome P450 hydroxylase involved in cyclohexanecarboxylate degradation in Paraburkholderia terrae strain KU-64.</title>
        <authorList>
            <person name="Yamamoto T."/>
            <person name="Hasegawa Y."/>
            <person name="Iwaki H."/>
        </authorList>
    </citation>
    <scope>NUCLEOTIDE SEQUENCE [LARGE SCALE GENOMIC DNA]</scope>
    <source>
        <strain evidence="1 2">KU-64</strain>
    </source>
</reference>
<evidence type="ECO:0000313" key="1">
    <source>
        <dbReference type="EMBL" id="BCZ84554.1"/>
    </source>
</evidence>
<dbReference type="RefSeq" id="WP_229517634.1">
    <property type="nucleotide sequence ID" value="NZ_AP024958.1"/>
</dbReference>
<protein>
    <submittedName>
        <fullName evidence="1">Uncharacterized protein</fullName>
    </submittedName>
</protein>
<gene>
    <name evidence="1" type="ORF">PTKU64_82290</name>
</gene>
<accession>A0ABN6JWN0</accession>
<dbReference type="Proteomes" id="UP001319874">
    <property type="component" value="Chromosome 4"/>
</dbReference>
<evidence type="ECO:0000313" key="2">
    <source>
        <dbReference type="Proteomes" id="UP001319874"/>
    </source>
</evidence>
<organism evidence="1 2">
    <name type="scientific">Paraburkholderia terrae</name>
    <dbReference type="NCBI Taxonomy" id="311230"/>
    <lineage>
        <taxon>Bacteria</taxon>
        <taxon>Pseudomonadati</taxon>
        <taxon>Pseudomonadota</taxon>
        <taxon>Betaproteobacteria</taxon>
        <taxon>Burkholderiales</taxon>
        <taxon>Burkholderiaceae</taxon>
        <taxon>Paraburkholderia</taxon>
    </lineage>
</organism>
<dbReference type="EMBL" id="AP024958">
    <property type="protein sequence ID" value="BCZ84554.1"/>
    <property type="molecule type" value="Genomic_DNA"/>
</dbReference>
<sequence length="52" mass="5310">MMNAQTIKHGVHREAGKPRGAGVEVIAVAASAVGRVPERRSFRSTASPGPGG</sequence>
<name>A0ABN6JWN0_9BURK</name>
<keyword evidence="2" id="KW-1185">Reference proteome</keyword>
<proteinExistence type="predicted"/>